<reference evidence="6 7" key="1">
    <citation type="submission" date="2018-12" db="EMBL/GenBank/DDBJ databases">
        <authorList>
            <person name="Grouzdev D.S."/>
            <person name="Krutkina M.S."/>
        </authorList>
    </citation>
    <scope>NUCLEOTIDE SEQUENCE [LARGE SCALE GENOMIC DNA]</scope>
    <source>
        <strain evidence="6 7">RmlP026</strain>
    </source>
</reference>
<dbReference type="PROSITE" id="PS50932">
    <property type="entry name" value="HTH_LACI_2"/>
    <property type="match status" value="1"/>
</dbReference>
<dbReference type="AlphaFoldDB" id="A0A4Q2U1U5"/>
<dbReference type="Pfam" id="PF00356">
    <property type="entry name" value="LacI"/>
    <property type="match status" value="1"/>
</dbReference>
<dbReference type="SUPFAM" id="SSF53822">
    <property type="entry name" value="Periplasmic binding protein-like I"/>
    <property type="match status" value="1"/>
</dbReference>
<dbReference type="RefSeq" id="WP_129228427.1">
    <property type="nucleotide sequence ID" value="NZ_QYBB01000025.1"/>
</dbReference>
<dbReference type="SUPFAM" id="SSF47413">
    <property type="entry name" value="lambda repressor-like DNA-binding domains"/>
    <property type="match status" value="1"/>
</dbReference>
<dbReference type="GO" id="GO:0003700">
    <property type="term" value="F:DNA-binding transcription factor activity"/>
    <property type="evidence" value="ECO:0007669"/>
    <property type="project" value="TreeGrafter"/>
</dbReference>
<keyword evidence="7" id="KW-1185">Reference proteome</keyword>
<evidence type="ECO:0000259" key="5">
    <source>
        <dbReference type="PROSITE" id="PS50932"/>
    </source>
</evidence>
<dbReference type="PANTHER" id="PTHR30146:SF151">
    <property type="entry name" value="HTH-TYPE TRANSCRIPTIONAL REPRESSOR CYTR"/>
    <property type="match status" value="1"/>
</dbReference>
<protein>
    <submittedName>
        <fullName evidence="6">LacI family DNA-binding transcriptional regulator</fullName>
    </submittedName>
</protein>
<dbReference type="EMBL" id="QYBB01000025">
    <property type="protein sequence ID" value="RYC30443.1"/>
    <property type="molecule type" value="Genomic_DNA"/>
</dbReference>
<dbReference type="CDD" id="cd01392">
    <property type="entry name" value="HTH_LacI"/>
    <property type="match status" value="1"/>
</dbReference>
<name>A0A4Q2U1U5_9HYPH</name>
<dbReference type="InterPro" id="IPR028082">
    <property type="entry name" value="Peripla_BP_I"/>
</dbReference>
<feature type="domain" description="HTH lacI-type" evidence="5">
    <location>
        <begin position="20"/>
        <end position="74"/>
    </location>
</feature>
<keyword evidence="3 6" id="KW-0238">DNA-binding</keyword>
<dbReference type="Pfam" id="PF13377">
    <property type="entry name" value="Peripla_BP_3"/>
    <property type="match status" value="1"/>
</dbReference>
<dbReference type="PROSITE" id="PS00356">
    <property type="entry name" value="HTH_LACI_1"/>
    <property type="match status" value="1"/>
</dbReference>
<comment type="caution">
    <text evidence="6">The sequence shown here is derived from an EMBL/GenBank/DDBJ whole genome shotgun (WGS) entry which is preliminary data.</text>
</comment>
<dbReference type="Gene3D" id="3.40.50.2300">
    <property type="match status" value="2"/>
</dbReference>
<keyword evidence="4" id="KW-0804">Transcription</keyword>
<dbReference type="GO" id="GO:0000976">
    <property type="term" value="F:transcription cis-regulatory region binding"/>
    <property type="evidence" value="ECO:0007669"/>
    <property type="project" value="TreeGrafter"/>
</dbReference>
<evidence type="ECO:0000256" key="4">
    <source>
        <dbReference type="ARBA" id="ARBA00023163"/>
    </source>
</evidence>
<dbReference type="Gene3D" id="1.10.260.40">
    <property type="entry name" value="lambda repressor-like DNA-binding domains"/>
    <property type="match status" value="1"/>
</dbReference>
<dbReference type="PANTHER" id="PTHR30146">
    <property type="entry name" value="LACI-RELATED TRANSCRIPTIONAL REPRESSOR"/>
    <property type="match status" value="1"/>
</dbReference>
<sequence>MTSRQADRSEQRQVSRACRVSIVDVAKAAGVSATTVSHAMSGRRPVEAGTRRRIAEAAERLGYVPDARARGLRTGRADAIAILSSMPAGVSGGASRLGFLMEIAAAAAAAALERGLALVLVPSVERGPVDAATPLIDRLQVDGALLVEPAAEDPELARLLRRRIPVVTIGRPPDGATAGVASVDLRSGDTMRLLLDHLAAQGSTRIALMVGAARRTSHVEGEAVHRAFSASRGAPPVVMRLDEAAGIAAGRAATLELMRLHPDTDAICAPVDAFAIGALSALAELGVPVPGRVRVVTRYDGILARTASPGLTAVDLQLDAVAAAAVALLLDRIEGGSRGSAAAPDARLMVRGSSQRA</sequence>
<evidence type="ECO:0000256" key="2">
    <source>
        <dbReference type="ARBA" id="ARBA00023015"/>
    </source>
</evidence>
<evidence type="ECO:0000313" key="7">
    <source>
        <dbReference type="Proteomes" id="UP000290759"/>
    </source>
</evidence>
<reference evidence="6 7" key="2">
    <citation type="submission" date="2019-02" db="EMBL/GenBank/DDBJ databases">
        <title>'Lichenibacterium ramalinii' gen. nov. sp. nov., 'Lichenibacterium minor' gen. nov. sp. nov.</title>
        <authorList>
            <person name="Pankratov T."/>
        </authorList>
    </citation>
    <scope>NUCLEOTIDE SEQUENCE [LARGE SCALE GENOMIC DNA]</scope>
    <source>
        <strain evidence="6 7">RmlP026</strain>
    </source>
</reference>
<dbReference type="OrthoDB" id="234496at2"/>
<evidence type="ECO:0000256" key="3">
    <source>
        <dbReference type="ARBA" id="ARBA00023125"/>
    </source>
</evidence>
<dbReference type="InterPro" id="IPR000843">
    <property type="entry name" value="HTH_LacI"/>
</dbReference>
<proteinExistence type="predicted"/>
<dbReference type="InterPro" id="IPR046335">
    <property type="entry name" value="LacI/GalR-like_sensor"/>
</dbReference>
<evidence type="ECO:0000256" key="1">
    <source>
        <dbReference type="ARBA" id="ARBA00022491"/>
    </source>
</evidence>
<accession>A0A4Q2U1U5</accession>
<keyword evidence="2" id="KW-0805">Transcription regulation</keyword>
<gene>
    <name evidence="6" type="ORF">D3273_18760</name>
</gene>
<dbReference type="Proteomes" id="UP000290759">
    <property type="component" value="Unassembled WGS sequence"/>
</dbReference>
<evidence type="ECO:0000313" key="6">
    <source>
        <dbReference type="EMBL" id="RYC30443.1"/>
    </source>
</evidence>
<keyword evidence="1" id="KW-0678">Repressor</keyword>
<organism evidence="6 7">
    <name type="scientific">Lichenibacterium minor</name>
    <dbReference type="NCBI Taxonomy" id="2316528"/>
    <lineage>
        <taxon>Bacteria</taxon>
        <taxon>Pseudomonadati</taxon>
        <taxon>Pseudomonadota</taxon>
        <taxon>Alphaproteobacteria</taxon>
        <taxon>Hyphomicrobiales</taxon>
        <taxon>Lichenihabitantaceae</taxon>
        <taxon>Lichenibacterium</taxon>
    </lineage>
</organism>
<dbReference type="InterPro" id="IPR010982">
    <property type="entry name" value="Lambda_DNA-bd_dom_sf"/>
</dbReference>
<dbReference type="SMART" id="SM00354">
    <property type="entry name" value="HTH_LACI"/>
    <property type="match status" value="1"/>
</dbReference>